<name>A0A1E7XI21_9LACO</name>
<reference evidence="1 2" key="1">
    <citation type="submission" date="2016-09" db="EMBL/GenBank/DDBJ databases">
        <title>Genome Sequence of Lactobacillus sunkii Strain CG01.</title>
        <authorList>
            <person name="Poehlein A."/>
            <person name="Gabris C."/>
            <person name="Bengelsdorf F.R."/>
            <person name="Duerre P."/>
            <person name="Daniel R."/>
        </authorList>
    </citation>
    <scope>NUCLEOTIDE SEQUENCE [LARGE SCALE GENOMIC DNA]</scope>
    <source>
        <strain evidence="1 2">CG_D</strain>
    </source>
</reference>
<evidence type="ECO:0008006" key="3">
    <source>
        <dbReference type="Google" id="ProtNLM"/>
    </source>
</evidence>
<dbReference type="Proteomes" id="UP000177010">
    <property type="component" value="Unassembled WGS sequence"/>
</dbReference>
<dbReference type="AlphaFoldDB" id="A0A1E7XI21"/>
<organism evidence="1 2">
    <name type="scientific">Lentilactobacillus sunkii</name>
    <dbReference type="NCBI Taxonomy" id="481719"/>
    <lineage>
        <taxon>Bacteria</taxon>
        <taxon>Bacillati</taxon>
        <taxon>Bacillota</taxon>
        <taxon>Bacilli</taxon>
        <taxon>Lactobacillales</taxon>
        <taxon>Lactobacillaceae</taxon>
        <taxon>Lentilactobacillus</taxon>
    </lineage>
</organism>
<sequence>MVALNAEHLCRVRNVLVDGGYSGVNFRLDAATVQVAKRNKLHRFEVISQRWVVERSF</sequence>
<gene>
    <name evidence="1" type="ORF">LASUN_04260</name>
</gene>
<accession>A0A1E7XI21</accession>
<dbReference type="EMBL" id="MIQE01000005">
    <property type="protein sequence ID" value="OFA12709.1"/>
    <property type="molecule type" value="Genomic_DNA"/>
</dbReference>
<comment type="caution">
    <text evidence="1">The sequence shown here is derived from an EMBL/GenBank/DDBJ whole genome shotgun (WGS) entry which is preliminary data.</text>
</comment>
<evidence type="ECO:0000313" key="1">
    <source>
        <dbReference type="EMBL" id="OFA12709.1"/>
    </source>
</evidence>
<dbReference type="STRING" id="481719.LASUN_04260"/>
<evidence type="ECO:0000313" key="2">
    <source>
        <dbReference type="Proteomes" id="UP000177010"/>
    </source>
</evidence>
<proteinExistence type="predicted"/>
<protein>
    <recommendedName>
        <fullName evidence="3">Transposase</fullName>
    </recommendedName>
</protein>